<dbReference type="PANTHER" id="PTHR45655">
    <property type="entry name" value="GUANYLATE CYCLASE SOLUBLE SUBUNIT BETA-2"/>
    <property type="match status" value="1"/>
</dbReference>
<dbReference type="SUPFAM" id="SSF111126">
    <property type="entry name" value="Ligand-binding domain in the NO signalling and Golgi transport"/>
    <property type="match status" value="1"/>
</dbReference>
<name>A0ABW5D5R6_9BACT</name>
<protein>
    <submittedName>
        <fullName evidence="2">Heme NO-binding domain-containing protein</fullName>
    </submittedName>
</protein>
<feature type="domain" description="Heme NO-binding" evidence="1">
    <location>
        <begin position="2"/>
        <end position="161"/>
    </location>
</feature>
<dbReference type="InterPro" id="IPR038158">
    <property type="entry name" value="H-NOX_domain_sf"/>
</dbReference>
<evidence type="ECO:0000313" key="3">
    <source>
        <dbReference type="Proteomes" id="UP001597375"/>
    </source>
</evidence>
<dbReference type="PANTHER" id="PTHR45655:SF13">
    <property type="entry name" value="SOLUBLE GUANYLATE CYCLASE GCY-32-RELATED"/>
    <property type="match status" value="1"/>
</dbReference>
<comment type="caution">
    <text evidence="2">The sequence shown here is derived from an EMBL/GenBank/DDBJ whole genome shotgun (WGS) entry which is preliminary data.</text>
</comment>
<keyword evidence="3" id="KW-1185">Reference proteome</keyword>
<dbReference type="Gene3D" id="3.90.1520.10">
    <property type="entry name" value="H-NOX domain"/>
    <property type="match status" value="1"/>
</dbReference>
<dbReference type="InterPro" id="IPR011644">
    <property type="entry name" value="Heme_NO-bd"/>
</dbReference>
<dbReference type="InterPro" id="IPR024096">
    <property type="entry name" value="NO_sig/Golgi_transp_ligand-bd"/>
</dbReference>
<gene>
    <name evidence="2" type="ORF">ACFSSA_05175</name>
</gene>
<sequence length="186" mass="20755">MYGMVNKAVQDLVITNFGDEKWDLIKQKAGVEVDVFLSNESYPDEMTYDLVEAASEVLGVSGREVLHAFGEHWVLQTARQGYGSMLEANGRTLPEFLINLPTFHTRVAMIFPDLKPPRFNCTDIKENSLLLHYHSHRPGLTDFVIGLLQGLGKMFNTSTKIVVAQRKAEGADHDVFAVSWVEGEAG</sequence>
<evidence type="ECO:0000259" key="1">
    <source>
        <dbReference type="Pfam" id="PF07700"/>
    </source>
</evidence>
<reference evidence="3" key="1">
    <citation type="journal article" date="2019" name="Int. J. Syst. Evol. Microbiol.">
        <title>The Global Catalogue of Microorganisms (GCM) 10K type strain sequencing project: providing services to taxonomists for standard genome sequencing and annotation.</title>
        <authorList>
            <consortium name="The Broad Institute Genomics Platform"/>
            <consortium name="The Broad Institute Genome Sequencing Center for Infectious Disease"/>
            <person name="Wu L."/>
            <person name="Ma J."/>
        </authorList>
    </citation>
    <scope>NUCLEOTIDE SEQUENCE [LARGE SCALE GENOMIC DNA]</scope>
    <source>
        <strain evidence="3">CGMCC 4.7106</strain>
    </source>
</reference>
<dbReference type="EMBL" id="JBHUIT010000003">
    <property type="protein sequence ID" value="MFD2256061.1"/>
    <property type="molecule type" value="Genomic_DNA"/>
</dbReference>
<dbReference type="Pfam" id="PF07700">
    <property type="entry name" value="HNOB"/>
    <property type="match status" value="1"/>
</dbReference>
<accession>A0ABW5D5R6</accession>
<dbReference type="Proteomes" id="UP001597375">
    <property type="component" value="Unassembled WGS sequence"/>
</dbReference>
<dbReference type="RefSeq" id="WP_386818962.1">
    <property type="nucleotide sequence ID" value="NZ_JBHUIT010000003.1"/>
</dbReference>
<organism evidence="2 3">
    <name type="scientific">Luteolibacter algae</name>
    <dbReference type="NCBI Taxonomy" id="454151"/>
    <lineage>
        <taxon>Bacteria</taxon>
        <taxon>Pseudomonadati</taxon>
        <taxon>Verrucomicrobiota</taxon>
        <taxon>Verrucomicrobiia</taxon>
        <taxon>Verrucomicrobiales</taxon>
        <taxon>Verrucomicrobiaceae</taxon>
        <taxon>Luteolibacter</taxon>
    </lineage>
</organism>
<proteinExistence type="predicted"/>
<evidence type="ECO:0000313" key="2">
    <source>
        <dbReference type="EMBL" id="MFD2256061.1"/>
    </source>
</evidence>